<keyword evidence="3" id="KW-1185">Reference proteome</keyword>
<sequence length="192" mass="20166">MAAMPPAPILLLGAGVLLAHALLLQALQPPPVRATAPPAPAPWQVRLVPPARAPMPPTAARPAHAAAARPDPARGRPGPPPDTPDIATATEARPDIAARPVSAPDLGLLEQDQALAELLPSGLPMRLRLTIDASGQLDRLEALQIDDGDRALLPALQRMFAATRFLPARRGGREIASQLDIELRLDALPAPR</sequence>
<accession>A0ABX2FYX2</accession>
<reference evidence="2 3" key="1">
    <citation type="submission" date="2020-05" db="EMBL/GenBank/DDBJ databases">
        <title>Genomic Encyclopedia of Type Strains, Phase IV (KMG-V): Genome sequencing to study the core and pangenomes of soil and plant-associated prokaryotes.</title>
        <authorList>
            <person name="Whitman W."/>
        </authorList>
    </citation>
    <scope>NUCLEOTIDE SEQUENCE [LARGE SCALE GENOMIC DNA]</scope>
    <source>
        <strain evidence="2 3">C29</strain>
    </source>
</reference>
<evidence type="ECO:0000313" key="2">
    <source>
        <dbReference type="EMBL" id="NRT55216.1"/>
    </source>
</evidence>
<dbReference type="RefSeq" id="WP_173804203.1">
    <property type="nucleotide sequence ID" value="NZ_JABSNM010000003.1"/>
</dbReference>
<evidence type="ECO:0000256" key="1">
    <source>
        <dbReference type="SAM" id="MobiDB-lite"/>
    </source>
</evidence>
<gene>
    <name evidence="2" type="ORF">HNQ01_000926</name>
</gene>
<dbReference type="Proteomes" id="UP001516061">
    <property type="component" value="Unassembled WGS sequence"/>
</dbReference>
<name>A0ABX2FYX2_9BURK</name>
<evidence type="ECO:0008006" key="4">
    <source>
        <dbReference type="Google" id="ProtNLM"/>
    </source>
</evidence>
<protein>
    <recommendedName>
        <fullName evidence="4">TonB C-terminal domain-containing protein</fullName>
    </recommendedName>
</protein>
<dbReference type="EMBL" id="JABSNM010000003">
    <property type="protein sequence ID" value="NRT55216.1"/>
    <property type="molecule type" value="Genomic_DNA"/>
</dbReference>
<organism evidence="2 3">
    <name type="scientific">Sphaerotilus uruguayifluvii</name>
    <dbReference type="NCBI Taxonomy" id="2735897"/>
    <lineage>
        <taxon>Bacteria</taxon>
        <taxon>Pseudomonadati</taxon>
        <taxon>Pseudomonadota</taxon>
        <taxon>Betaproteobacteria</taxon>
        <taxon>Burkholderiales</taxon>
        <taxon>Sphaerotilaceae</taxon>
        <taxon>Sphaerotilus</taxon>
    </lineage>
</organism>
<feature type="region of interest" description="Disordered" evidence="1">
    <location>
        <begin position="49"/>
        <end position="95"/>
    </location>
</feature>
<proteinExistence type="predicted"/>
<comment type="caution">
    <text evidence="2">The sequence shown here is derived from an EMBL/GenBank/DDBJ whole genome shotgun (WGS) entry which is preliminary data.</text>
</comment>
<evidence type="ECO:0000313" key="3">
    <source>
        <dbReference type="Proteomes" id="UP001516061"/>
    </source>
</evidence>
<feature type="compositionally biased region" description="Low complexity" evidence="1">
    <location>
        <begin position="60"/>
        <end position="70"/>
    </location>
</feature>